<organism evidence="1 3">
    <name type="scientific">Macrostomum lignano</name>
    <dbReference type="NCBI Taxonomy" id="282301"/>
    <lineage>
        <taxon>Eukaryota</taxon>
        <taxon>Metazoa</taxon>
        <taxon>Spiralia</taxon>
        <taxon>Lophotrochozoa</taxon>
        <taxon>Platyhelminthes</taxon>
        <taxon>Rhabditophora</taxon>
        <taxon>Macrostomorpha</taxon>
        <taxon>Macrostomida</taxon>
        <taxon>Macrostomidae</taxon>
        <taxon>Macrostomum</taxon>
    </lineage>
</organism>
<keyword evidence="3" id="KW-1185">Reference proteome</keyword>
<proteinExistence type="predicted"/>
<name>A0A267EZC0_9PLAT</name>
<gene>
    <name evidence="2" type="ORF">BOX15_Mlig008916g1</name>
    <name evidence="1" type="ORF">BOX15_Mlig008916g2</name>
</gene>
<dbReference type="EMBL" id="NIVC01001526">
    <property type="protein sequence ID" value="PAA66826.1"/>
    <property type="molecule type" value="Genomic_DNA"/>
</dbReference>
<evidence type="ECO:0000313" key="1">
    <source>
        <dbReference type="EMBL" id="PAA66826.1"/>
    </source>
</evidence>
<dbReference type="AlphaFoldDB" id="A0A267EZC0"/>
<dbReference type="EMBL" id="NIVC01001374">
    <property type="protein sequence ID" value="PAA68717.1"/>
    <property type="molecule type" value="Genomic_DNA"/>
</dbReference>
<dbReference type="Gene3D" id="3.40.390.10">
    <property type="entry name" value="Collagenase (Catalytic Domain)"/>
    <property type="match status" value="1"/>
</dbReference>
<evidence type="ECO:0000313" key="2">
    <source>
        <dbReference type="EMBL" id="PAA68717.1"/>
    </source>
</evidence>
<evidence type="ECO:0000313" key="3">
    <source>
        <dbReference type="Proteomes" id="UP000215902"/>
    </source>
</evidence>
<dbReference type="InterPro" id="IPR042089">
    <property type="entry name" value="Peptidase_M13_dom_2"/>
</dbReference>
<comment type="caution">
    <text evidence="1">The sequence shown here is derived from an EMBL/GenBank/DDBJ whole genome shotgun (WGS) entry which is preliminary data.</text>
</comment>
<accession>A0A267EZC0</accession>
<reference evidence="1 3" key="1">
    <citation type="submission" date="2017-06" db="EMBL/GenBank/DDBJ databases">
        <title>A platform for efficient transgenesis in Macrostomum lignano, a flatworm model organism for stem cell research.</title>
        <authorList>
            <person name="Berezikov E."/>
        </authorList>
    </citation>
    <scope>NUCLEOTIDE SEQUENCE [LARGE SCALE GENOMIC DNA]</scope>
    <source>
        <strain evidence="1">DV1</strain>
        <tissue evidence="1">Whole organism</tissue>
    </source>
</reference>
<dbReference type="InterPro" id="IPR024079">
    <property type="entry name" value="MetalloPept_cat_dom_sf"/>
</dbReference>
<dbReference type="GO" id="GO:0008237">
    <property type="term" value="F:metallopeptidase activity"/>
    <property type="evidence" value="ECO:0007669"/>
    <property type="project" value="InterPro"/>
</dbReference>
<dbReference type="Gene3D" id="1.10.1380.10">
    <property type="entry name" value="Neutral endopeptidase , domain2"/>
    <property type="match status" value="1"/>
</dbReference>
<sequence>MTITKNYTAQLRRNEGQLRCLKFTKWRLQDIVAEMLDKRFAKVSPNNTLIANQILEIELVIGAKLIKTGNFSNQSHRFLAKHRWDALVHSIGFDYLTESRLNFFYKPSNLNNFSDLNSSASVFGSLLSTSLRANWRNGFLALLTKERNVRAFDLVNPLSDKAVKFVSTFLYHQTVLPLGMLSPPALHHSYPTYMNLAGFGLALAKSFGGIAFDEEVVRNLLYSKHMSTQLSVCLTDQYMKMHSNNAWWNFTDSQRTLLSLDNQLRQRLHEYVLDVLAVQHIAYGLELVPRLFSDARMPVQSRRL</sequence>
<dbReference type="Proteomes" id="UP000215902">
    <property type="component" value="Unassembled WGS sequence"/>
</dbReference>
<protein>
    <submittedName>
        <fullName evidence="1">Uncharacterized protein</fullName>
    </submittedName>
</protein>